<dbReference type="GO" id="GO:0015627">
    <property type="term" value="C:type II protein secretion system complex"/>
    <property type="evidence" value="ECO:0007669"/>
    <property type="project" value="TreeGrafter"/>
</dbReference>
<dbReference type="GO" id="GO:0003677">
    <property type="term" value="F:DNA binding"/>
    <property type="evidence" value="ECO:0007669"/>
    <property type="project" value="InterPro"/>
</dbReference>
<dbReference type="PANTHER" id="PTHR21180:SF32">
    <property type="entry name" value="ENDONUCLEASE_EXONUCLEASE_PHOSPHATASE FAMILY DOMAIN-CONTAINING PROTEIN 1"/>
    <property type="match status" value="1"/>
</dbReference>
<sequence length="170" mass="17428">MAASVILTLLGCGLILYGGEGDAVPEGWKPLNDQVQEVLEASAPAPSGAEKHEEPAALTLKQESAGNSSPAEVSGGKAQPTAGNVEASIEVKPSQEPEAARSGDAAAGKININTADLNALMELPGIGEAKGQAIIDYRSSNGPFKSAAELMEVKGIGPKMLEKMQSYITL</sequence>
<dbReference type="SMART" id="SM00278">
    <property type="entry name" value="HhH1"/>
    <property type="match status" value="2"/>
</dbReference>
<feature type="region of interest" description="Disordered" evidence="1">
    <location>
        <begin position="40"/>
        <end position="105"/>
    </location>
</feature>
<dbReference type="AlphaFoldDB" id="A0A4P8XIU3"/>
<feature type="compositionally biased region" description="Polar residues" evidence="1">
    <location>
        <begin position="61"/>
        <end position="71"/>
    </location>
</feature>
<dbReference type="GO" id="GO:0015628">
    <property type="term" value="P:protein secretion by the type II secretion system"/>
    <property type="evidence" value="ECO:0007669"/>
    <property type="project" value="TreeGrafter"/>
</dbReference>
<dbReference type="SUPFAM" id="SSF47781">
    <property type="entry name" value="RuvA domain 2-like"/>
    <property type="match status" value="1"/>
</dbReference>
<evidence type="ECO:0000313" key="3">
    <source>
        <dbReference type="EMBL" id="QCT02143.1"/>
    </source>
</evidence>
<reference evidence="3 4" key="1">
    <citation type="submission" date="2019-05" db="EMBL/GenBank/DDBJ databases">
        <authorList>
            <person name="Chen C."/>
        </authorList>
    </citation>
    <scope>NUCLEOTIDE SEQUENCE [LARGE SCALE GENOMIC DNA]</scope>
    <source>
        <strain evidence="3 4">HB172198</strain>
    </source>
</reference>
<dbReference type="Gene3D" id="1.10.150.320">
    <property type="entry name" value="Photosystem II 12 kDa extrinsic protein"/>
    <property type="match status" value="1"/>
</dbReference>
<dbReference type="EMBL" id="CP040396">
    <property type="protein sequence ID" value="QCT02143.1"/>
    <property type="molecule type" value="Genomic_DNA"/>
</dbReference>
<dbReference type="KEGG" id="palo:E6C60_1427"/>
<protein>
    <submittedName>
        <fullName evidence="3">Competence protein ComEA helix-hairpin-helix repeat protein</fullName>
    </submittedName>
</protein>
<dbReference type="GO" id="GO:0006281">
    <property type="term" value="P:DNA repair"/>
    <property type="evidence" value="ECO:0007669"/>
    <property type="project" value="InterPro"/>
</dbReference>
<proteinExistence type="predicted"/>
<dbReference type="NCBIfam" id="TIGR00426">
    <property type="entry name" value="competence protein ComEA helix-hairpin-helix repeat region"/>
    <property type="match status" value="1"/>
</dbReference>
<evidence type="ECO:0000313" key="4">
    <source>
        <dbReference type="Proteomes" id="UP000300879"/>
    </source>
</evidence>
<keyword evidence="4" id="KW-1185">Reference proteome</keyword>
<feature type="domain" description="Helix-hairpin-helix DNA-binding motif class 1" evidence="2">
    <location>
        <begin position="148"/>
        <end position="167"/>
    </location>
</feature>
<dbReference type="InterPro" id="IPR004509">
    <property type="entry name" value="Competence_ComEA_HhH"/>
</dbReference>
<gene>
    <name evidence="3" type="ORF">E6C60_1427</name>
</gene>
<dbReference type="InterPro" id="IPR051675">
    <property type="entry name" value="Endo/Exo/Phosphatase_dom_1"/>
</dbReference>
<evidence type="ECO:0000259" key="2">
    <source>
        <dbReference type="SMART" id="SM00278"/>
    </source>
</evidence>
<feature type="domain" description="Helix-hairpin-helix DNA-binding motif class 1" evidence="2">
    <location>
        <begin position="118"/>
        <end position="137"/>
    </location>
</feature>
<dbReference type="InterPro" id="IPR003583">
    <property type="entry name" value="Hlx-hairpin-Hlx_DNA-bd_motif"/>
</dbReference>
<name>A0A4P8XIU3_9BACL</name>
<dbReference type="InterPro" id="IPR010994">
    <property type="entry name" value="RuvA_2-like"/>
</dbReference>
<dbReference type="Proteomes" id="UP000300879">
    <property type="component" value="Chromosome"/>
</dbReference>
<dbReference type="Pfam" id="PF12836">
    <property type="entry name" value="HHH_3"/>
    <property type="match status" value="1"/>
</dbReference>
<evidence type="ECO:0000256" key="1">
    <source>
        <dbReference type="SAM" id="MobiDB-lite"/>
    </source>
</evidence>
<accession>A0A4P8XIU3</accession>
<dbReference type="PANTHER" id="PTHR21180">
    <property type="entry name" value="ENDONUCLEASE/EXONUCLEASE/PHOSPHATASE FAMILY DOMAIN-CONTAINING PROTEIN 1"/>
    <property type="match status" value="1"/>
</dbReference>
<organism evidence="3 4">
    <name type="scientific">Paenibacillus algicola</name>
    <dbReference type="NCBI Taxonomy" id="2565926"/>
    <lineage>
        <taxon>Bacteria</taxon>
        <taxon>Bacillati</taxon>
        <taxon>Bacillota</taxon>
        <taxon>Bacilli</taxon>
        <taxon>Bacillales</taxon>
        <taxon>Paenibacillaceae</taxon>
        <taxon>Paenibacillus</taxon>
    </lineage>
</organism>